<protein>
    <recommendedName>
        <fullName evidence="7">PIN domain-containing protein</fullName>
    </recommendedName>
</protein>
<evidence type="ECO:0000256" key="2">
    <source>
        <dbReference type="ARBA" id="ARBA00022722"/>
    </source>
</evidence>
<comment type="similarity">
    <text evidence="6">Belongs to the PINc/VapC protein family.</text>
</comment>
<organism evidence="8">
    <name type="scientific">marine sediment metagenome</name>
    <dbReference type="NCBI Taxonomy" id="412755"/>
    <lineage>
        <taxon>unclassified sequences</taxon>
        <taxon>metagenomes</taxon>
        <taxon>ecological metagenomes</taxon>
    </lineage>
</organism>
<comment type="caution">
    <text evidence="8">The sequence shown here is derived from an EMBL/GenBank/DDBJ whole genome shotgun (WGS) entry which is preliminary data.</text>
</comment>
<evidence type="ECO:0000256" key="4">
    <source>
        <dbReference type="ARBA" id="ARBA00022801"/>
    </source>
</evidence>
<gene>
    <name evidence="8" type="ORF">S01H4_43839</name>
</gene>
<evidence type="ECO:0000256" key="1">
    <source>
        <dbReference type="ARBA" id="ARBA00001946"/>
    </source>
</evidence>
<dbReference type="AlphaFoldDB" id="X1C1Z1"/>
<name>X1C1Z1_9ZZZZ</name>
<dbReference type="EMBL" id="BART01024227">
    <property type="protein sequence ID" value="GAH02116.1"/>
    <property type="molecule type" value="Genomic_DNA"/>
</dbReference>
<dbReference type="PANTHER" id="PTHR33653:SF1">
    <property type="entry name" value="RIBONUCLEASE VAPC2"/>
    <property type="match status" value="1"/>
</dbReference>
<dbReference type="InterPro" id="IPR050556">
    <property type="entry name" value="Type_II_TA_system_RNase"/>
</dbReference>
<proteinExistence type="inferred from homology"/>
<keyword evidence="4" id="KW-0378">Hydrolase</keyword>
<keyword evidence="2" id="KW-0540">Nuclease</keyword>
<sequence length="138" mass="15571">MALILLDTDILSEILKKKNLLVVQRATDYLAKHQQFEMLAITRYEIIRGLKGKQAVRQLSSFADFCKHAIVHPITDEILDLASDLWAEARQDGHACSDPDLIIAATALIQGHSLATGNLKHFEWITGLTLDNWRQSHK</sequence>
<dbReference type="InterPro" id="IPR002716">
    <property type="entry name" value="PIN_dom"/>
</dbReference>
<dbReference type="CDD" id="cd18744">
    <property type="entry name" value="PIN_VapC4-5_FitB-like"/>
    <property type="match status" value="1"/>
</dbReference>
<keyword evidence="5" id="KW-0460">Magnesium</keyword>
<dbReference type="SUPFAM" id="SSF88723">
    <property type="entry name" value="PIN domain-like"/>
    <property type="match status" value="1"/>
</dbReference>
<dbReference type="PANTHER" id="PTHR33653">
    <property type="entry name" value="RIBONUCLEASE VAPC2"/>
    <property type="match status" value="1"/>
</dbReference>
<evidence type="ECO:0000256" key="3">
    <source>
        <dbReference type="ARBA" id="ARBA00022723"/>
    </source>
</evidence>
<dbReference type="Gene3D" id="3.40.50.1010">
    <property type="entry name" value="5'-nuclease"/>
    <property type="match status" value="1"/>
</dbReference>
<dbReference type="GO" id="GO:0046872">
    <property type="term" value="F:metal ion binding"/>
    <property type="evidence" value="ECO:0007669"/>
    <property type="project" value="UniProtKB-KW"/>
</dbReference>
<accession>X1C1Z1</accession>
<reference evidence="8" key="1">
    <citation type="journal article" date="2014" name="Front. Microbiol.">
        <title>High frequency of phylogenetically diverse reductive dehalogenase-homologous genes in deep subseafloor sedimentary metagenomes.</title>
        <authorList>
            <person name="Kawai M."/>
            <person name="Futagami T."/>
            <person name="Toyoda A."/>
            <person name="Takaki Y."/>
            <person name="Nishi S."/>
            <person name="Hori S."/>
            <person name="Arai W."/>
            <person name="Tsubouchi T."/>
            <person name="Morono Y."/>
            <person name="Uchiyama I."/>
            <person name="Ito T."/>
            <person name="Fujiyama A."/>
            <person name="Inagaki F."/>
            <person name="Takami H."/>
        </authorList>
    </citation>
    <scope>NUCLEOTIDE SEQUENCE</scope>
    <source>
        <strain evidence="8">Expedition CK06-06</strain>
    </source>
</reference>
<evidence type="ECO:0000313" key="8">
    <source>
        <dbReference type="EMBL" id="GAH02116.1"/>
    </source>
</evidence>
<evidence type="ECO:0000259" key="7">
    <source>
        <dbReference type="Pfam" id="PF01850"/>
    </source>
</evidence>
<comment type="cofactor">
    <cofactor evidence="1">
        <name>Mg(2+)</name>
        <dbReference type="ChEBI" id="CHEBI:18420"/>
    </cofactor>
</comment>
<dbReference type="Pfam" id="PF01850">
    <property type="entry name" value="PIN"/>
    <property type="match status" value="1"/>
</dbReference>
<dbReference type="InterPro" id="IPR029060">
    <property type="entry name" value="PIN-like_dom_sf"/>
</dbReference>
<evidence type="ECO:0000256" key="6">
    <source>
        <dbReference type="ARBA" id="ARBA00038093"/>
    </source>
</evidence>
<dbReference type="GO" id="GO:0004518">
    <property type="term" value="F:nuclease activity"/>
    <property type="evidence" value="ECO:0007669"/>
    <property type="project" value="UniProtKB-KW"/>
</dbReference>
<dbReference type="GO" id="GO:0016787">
    <property type="term" value="F:hydrolase activity"/>
    <property type="evidence" value="ECO:0007669"/>
    <property type="project" value="UniProtKB-KW"/>
</dbReference>
<feature type="domain" description="PIN" evidence="7">
    <location>
        <begin position="4"/>
        <end position="118"/>
    </location>
</feature>
<evidence type="ECO:0000256" key="5">
    <source>
        <dbReference type="ARBA" id="ARBA00022842"/>
    </source>
</evidence>
<keyword evidence="3" id="KW-0479">Metal-binding</keyword>